<evidence type="ECO:0000256" key="3">
    <source>
        <dbReference type="ARBA" id="ARBA00007449"/>
    </source>
</evidence>
<evidence type="ECO:0000256" key="2">
    <source>
        <dbReference type="ARBA" id="ARBA00004251"/>
    </source>
</evidence>
<protein>
    <recommendedName>
        <fullName evidence="17">Integrin beta</fullName>
    </recommendedName>
</protein>
<dbReference type="InterPro" id="IPR038238">
    <property type="entry name" value="Clp1_C_sf"/>
</dbReference>
<dbReference type="Proteomes" id="UP001519460">
    <property type="component" value="Unassembled WGS sequence"/>
</dbReference>
<evidence type="ECO:0000256" key="17">
    <source>
        <dbReference type="RuleBase" id="RU000633"/>
    </source>
</evidence>
<evidence type="ECO:0000256" key="8">
    <source>
        <dbReference type="ARBA" id="ARBA00022729"/>
    </source>
</evidence>
<dbReference type="Gene3D" id="3.40.50.300">
    <property type="entry name" value="P-loop containing nucleotide triphosphate hydrolases"/>
    <property type="match status" value="1"/>
</dbReference>
<keyword evidence="20" id="KW-1185">Reference proteome</keyword>
<evidence type="ECO:0000313" key="19">
    <source>
        <dbReference type="EMBL" id="KAK7474295.1"/>
    </source>
</evidence>
<dbReference type="SUPFAM" id="SSF53300">
    <property type="entry name" value="vWA-like"/>
    <property type="match status" value="1"/>
</dbReference>
<dbReference type="PANTHER" id="PTHR10082">
    <property type="entry name" value="INTEGRIN BETA SUBUNIT"/>
    <property type="match status" value="1"/>
</dbReference>
<dbReference type="FunFam" id="3.40.50.300:FF:000454">
    <property type="entry name" value="Protein CLP1 homolog"/>
    <property type="match status" value="1"/>
</dbReference>
<dbReference type="Pfam" id="PF06807">
    <property type="entry name" value="Clp1"/>
    <property type="match status" value="1"/>
</dbReference>
<dbReference type="SUPFAM" id="SSF52540">
    <property type="entry name" value="P-loop containing nucleoside triphosphate hydrolases"/>
    <property type="match status" value="2"/>
</dbReference>
<dbReference type="EMBL" id="JACVVK020000440">
    <property type="protein sequence ID" value="KAK7474295.1"/>
    <property type="molecule type" value="Genomic_DNA"/>
</dbReference>
<dbReference type="HAMAP" id="MF_03035">
    <property type="entry name" value="Clp1"/>
    <property type="match status" value="1"/>
</dbReference>
<comment type="subcellular location">
    <subcellularLocation>
        <location evidence="2 17">Cell membrane</location>
        <topology evidence="2 17">Single-pass type I membrane protein</topology>
    </subcellularLocation>
    <subcellularLocation>
        <location evidence="1">Nucleus</location>
    </subcellularLocation>
</comment>
<organism evidence="19 20">
    <name type="scientific">Batillaria attramentaria</name>
    <dbReference type="NCBI Taxonomy" id="370345"/>
    <lineage>
        <taxon>Eukaryota</taxon>
        <taxon>Metazoa</taxon>
        <taxon>Spiralia</taxon>
        <taxon>Lophotrochozoa</taxon>
        <taxon>Mollusca</taxon>
        <taxon>Gastropoda</taxon>
        <taxon>Caenogastropoda</taxon>
        <taxon>Sorbeoconcha</taxon>
        <taxon>Cerithioidea</taxon>
        <taxon>Batillariidae</taxon>
        <taxon>Batillaria</taxon>
    </lineage>
</organism>
<evidence type="ECO:0000256" key="5">
    <source>
        <dbReference type="ARBA" id="ARBA00022536"/>
    </source>
</evidence>
<dbReference type="AlphaFoldDB" id="A0ABD0JHQ8"/>
<keyword evidence="15" id="KW-0325">Glycoprotein</keyword>
<accession>A0ABD0JHQ8</accession>
<dbReference type="GO" id="GO:0007229">
    <property type="term" value="P:integrin-mediated signaling pathway"/>
    <property type="evidence" value="ECO:0007669"/>
    <property type="project" value="UniProtKB-KW"/>
</dbReference>
<dbReference type="InterPro" id="IPR032324">
    <property type="entry name" value="Clp1_N"/>
</dbReference>
<keyword evidence="4" id="KW-1003">Cell membrane</keyword>
<dbReference type="SMART" id="SM00187">
    <property type="entry name" value="INB"/>
    <property type="match status" value="1"/>
</dbReference>
<proteinExistence type="inferred from homology"/>
<dbReference type="InterPro" id="IPR038239">
    <property type="entry name" value="Clp1_N_sf"/>
</dbReference>
<evidence type="ECO:0000256" key="13">
    <source>
        <dbReference type="ARBA" id="ARBA00023136"/>
    </source>
</evidence>
<dbReference type="Pfam" id="PF16575">
    <property type="entry name" value="CLP1_P"/>
    <property type="match status" value="1"/>
</dbReference>
<evidence type="ECO:0000256" key="14">
    <source>
        <dbReference type="ARBA" id="ARBA00023157"/>
    </source>
</evidence>
<keyword evidence="6" id="KW-0507">mRNA processing</keyword>
<dbReference type="InterPro" id="IPR015812">
    <property type="entry name" value="Integrin_bsu"/>
</dbReference>
<dbReference type="PANTHER" id="PTHR10082:SF60">
    <property type="entry name" value="INTEGRIN BETA-PS"/>
    <property type="match status" value="1"/>
</dbReference>
<keyword evidence="11" id="KW-1133">Transmembrane helix</keyword>
<dbReference type="InterPro" id="IPR028606">
    <property type="entry name" value="Clp1"/>
</dbReference>
<dbReference type="PRINTS" id="PR01186">
    <property type="entry name" value="INTEGRINB"/>
</dbReference>
<dbReference type="InterPro" id="IPR036465">
    <property type="entry name" value="vWFA_dom_sf"/>
</dbReference>
<evidence type="ECO:0000256" key="10">
    <source>
        <dbReference type="ARBA" id="ARBA00022889"/>
    </source>
</evidence>
<feature type="domain" description="Integrin beta subunit VWA" evidence="18">
    <location>
        <begin position="468"/>
        <end position="825"/>
    </location>
</feature>
<dbReference type="Pfam" id="PF16573">
    <property type="entry name" value="CLP1_N"/>
    <property type="match status" value="1"/>
</dbReference>
<gene>
    <name evidence="19" type="ORF">BaRGS_00034430</name>
</gene>
<comment type="caution">
    <text evidence="19">The sequence shown here is derived from an EMBL/GenBank/DDBJ whole genome shotgun (WGS) entry which is preliminary data.</text>
</comment>
<dbReference type="Pfam" id="PF17205">
    <property type="entry name" value="PSI_integrin"/>
    <property type="match status" value="1"/>
</dbReference>
<evidence type="ECO:0000256" key="9">
    <source>
        <dbReference type="ARBA" id="ARBA00022737"/>
    </source>
</evidence>
<dbReference type="Pfam" id="PF00362">
    <property type="entry name" value="Integrin_beta"/>
    <property type="match status" value="1"/>
</dbReference>
<sequence>MPIPRENSTHNNQRYCTDDQEMYRYSLLLDKKMPVSGEEYKLERNSELRFEVDSKDSVQLEMIDGMGEVFGTELAKNKIYSFLPGSKTEVAYISKETPMTVYLNTHSAMEQMRQKADLEETRGPRVLVVGPTDVGKSTLCRLLVNYAVRVGRSPILADLDVGQGQIGIPGTLGALVVERTADVEEGFVQTAPLVFHFGHKSPADNITLFNLLVSRMAEVINIRSEQSQKVNSSGVIINTGGWVRGGGYDALKHAAGSFEVDVIIVMDQERLYNQLKGDLPDFVKIVLLPKSGGVVERSQHARAEARDSKIHEYFYGVKGNMFPHTFDVKFSEVKLFKIGAPSLPESCLPLGMKAQDSKTKVIPVLPTMTLQHHVLSVSAADTVDDNIVEANVMGFIIVTAVDMEKSLMTVLSPSPRPLPKSILLVMDIQFMDIKMWTLLCLVAILAVHTIGAQDNKGSLCTTERAQKSCNACISMGPECGWCVAEKYEKPRCNVFEEHAKLGCDPGSIQSPQDSLYLEQNVNVQDGDLPENAVQIQPQHVRIKIRPNKPVRVPITFRQAENYPVDLYYLMDLSNSMEDDKASLARLGNLIAERMSAITKNFRLGFGSFVDKVVMPYVSTVPRKLQVPCYTLKGLPCEAPYGFKNHLSLDLDTSQFAKQVNDASVSGNLDAPEGGFDAIMQAAACDNEIGWRNVSRRMLVFSTDAGFHYAGDGKLGGIVRPNDGKCHMRNNIYTESSNQDYPSVSQVIAKLKERSVSIIFAVTEDQFPVYEKLGRLIESSSTGKLANDSSNIVTLIEDNYSKIASQVTLKTENVGENITVKFYSRCFG</sequence>
<dbReference type="SUPFAM" id="SSF103575">
    <property type="entry name" value="Plexin repeat"/>
    <property type="match status" value="1"/>
</dbReference>
<dbReference type="Gene3D" id="2.60.40.1510">
    <property type="entry name" value="ntegrin, alpha v. Chain A, domain 3"/>
    <property type="match status" value="1"/>
</dbReference>
<dbReference type="GO" id="GO:0007155">
    <property type="term" value="P:cell adhesion"/>
    <property type="evidence" value="ECO:0007669"/>
    <property type="project" value="UniProtKB-KW"/>
</dbReference>
<keyword evidence="10 17" id="KW-0130">Cell adhesion</keyword>
<evidence type="ECO:0000256" key="7">
    <source>
        <dbReference type="ARBA" id="ARBA00022692"/>
    </source>
</evidence>
<keyword evidence="16" id="KW-0539">Nucleus</keyword>
<dbReference type="FunFam" id="2.40.30.330:FF:000001">
    <property type="entry name" value="Protein CLP1 homolog"/>
    <property type="match status" value="1"/>
</dbReference>
<keyword evidence="14" id="KW-1015">Disulfide bond</keyword>
<keyword evidence="7 17" id="KW-0812">Transmembrane</keyword>
<evidence type="ECO:0000313" key="20">
    <source>
        <dbReference type="Proteomes" id="UP001519460"/>
    </source>
</evidence>
<evidence type="ECO:0000256" key="12">
    <source>
        <dbReference type="ARBA" id="ARBA00023037"/>
    </source>
</evidence>
<dbReference type="InterPro" id="IPR010655">
    <property type="entry name" value="Clp1_C"/>
</dbReference>
<dbReference type="GO" id="GO:0005634">
    <property type="term" value="C:nucleus"/>
    <property type="evidence" value="ECO:0007669"/>
    <property type="project" value="UniProtKB-SubCell"/>
</dbReference>
<dbReference type="InterPro" id="IPR033760">
    <property type="entry name" value="Integrin_beta_N"/>
</dbReference>
<evidence type="ECO:0000256" key="1">
    <source>
        <dbReference type="ARBA" id="ARBA00004123"/>
    </source>
</evidence>
<dbReference type="Gene3D" id="2.40.30.330">
    <property type="entry name" value="Pre-mRNA cleavage complex subunit Clp1, C-terminal domain"/>
    <property type="match status" value="1"/>
</dbReference>
<evidence type="ECO:0000256" key="4">
    <source>
        <dbReference type="ARBA" id="ARBA00022475"/>
    </source>
</evidence>
<evidence type="ECO:0000256" key="16">
    <source>
        <dbReference type="ARBA" id="ARBA00023242"/>
    </source>
</evidence>
<dbReference type="GO" id="GO:0006397">
    <property type="term" value="P:mRNA processing"/>
    <property type="evidence" value="ECO:0007669"/>
    <property type="project" value="UniProtKB-KW"/>
</dbReference>
<dbReference type="InterPro" id="IPR032319">
    <property type="entry name" value="CLP1_P"/>
</dbReference>
<keyword evidence="5" id="KW-0245">EGF-like domain</keyword>
<dbReference type="GO" id="GO:0005886">
    <property type="term" value="C:plasma membrane"/>
    <property type="evidence" value="ECO:0007669"/>
    <property type="project" value="UniProtKB-SubCell"/>
</dbReference>
<keyword evidence="12 17" id="KW-0401">Integrin</keyword>
<feature type="non-terminal residue" evidence="19">
    <location>
        <position position="827"/>
    </location>
</feature>
<dbReference type="InterPro" id="IPR027417">
    <property type="entry name" value="P-loop_NTPase"/>
</dbReference>
<dbReference type="FunFam" id="3.40.50.410:FF:000002">
    <property type="entry name" value="Integrin beta"/>
    <property type="match status" value="1"/>
</dbReference>
<evidence type="ECO:0000256" key="6">
    <source>
        <dbReference type="ARBA" id="ARBA00022664"/>
    </source>
</evidence>
<dbReference type="Gene3D" id="2.60.120.1030">
    <property type="entry name" value="Clp1, DNA binding domain"/>
    <property type="match status" value="1"/>
</dbReference>
<reference evidence="19 20" key="1">
    <citation type="journal article" date="2023" name="Sci. Data">
        <title>Genome assembly of the Korean intertidal mud-creeper Batillaria attramentaria.</title>
        <authorList>
            <person name="Patra A.K."/>
            <person name="Ho P.T."/>
            <person name="Jun S."/>
            <person name="Lee S.J."/>
            <person name="Kim Y."/>
            <person name="Won Y.J."/>
        </authorList>
    </citation>
    <scope>NUCLEOTIDE SEQUENCE [LARGE SCALE GENOMIC DNA]</scope>
    <source>
        <strain evidence="19">Wonlab-2016</strain>
    </source>
</reference>
<keyword evidence="13" id="KW-0472">Membrane</keyword>
<dbReference type="Gene3D" id="3.40.50.410">
    <property type="entry name" value="von Willebrand factor, type A domain"/>
    <property type="match status" value="1"/>
</dbReference>
<keyword evidence="8" id="KW-0732">Signal</keyword>
<evidence type="ECO:0000256" key="11">
    <source>
        <dbReference type="ARBA" id="ARBA00022989"/>
    </source>
</evidence>
<comment type="similarity">
    <text evidence="3 17">Belongs to the integrin beta chain family.</text>
</comment>
<evidence type="ECO:0000256" key="15">
    <source>
        <dbReference type="ARBA" id="ARBA00023180"/>
    </source>
</evidence>
<evidence type="ECO:0000259" key="18">
    <source>
        <dbReference type="SMART" id="SM00187"/>
    </source>
</evidence>
<keyword evidence="9" id="KW-0677">Repeat</keyword>
<dbReference type="InterPro" id="IPR002369">
    <property type="entry name" value="Integrin_bsu_VWA"/>
</dbReference>
<name>A0ABD0JHQ8_9CAEN</name>
<dbReference type="Gene3D" id="3.30.1680.10">
    <property type="entry name" value="ligand-binding face of the semaphorins, domain 2"/>
    <property type="match status" value="1"/>
</dbReference>